<feature type="signal peptide" evidence="1">
    <location>
        <begin position="1"/>
        <end position="23"/>
    </location>
</feature>
<evidence type="ECO:0000313" key="2">
    <source>
        <dbReference type="EMBL" id="KAF2452942.1"/>
    </source>
</evidence>
<dbReference type="Proteomes" id="UP000799766">
    <property type="component" value="Unassembled WGS sequence"/>
</dbReference>
<gene>
    <name evidence="2" type="ORF">BDY21DRAFT_147717</name>
</gene>
<name>A0A6A6NMI3_9PEZI</name>
<proteinExistence type="predicted"/>
<evidence type="ECO:0000313" key="3">
    <source>
        <dbReference type="Proteomes" id="UP000799766"/>
    </source>
</evidence>
<dbReference type="EMBL" id="MU001701">
    <property type="protein sequence ID" value="KAF2452942.1"/>
    <property type="molecule type" value="Genomic_DNA"/>
</dbReference>
<accession>A0A6A6NMI3</accession>
<keyword evidence="1" id="KW-0732">Signal</keyword>
<feature type="chain" id="PRO_5025608148" description="Secreted protein" evidence="1">
    <location>
        <begin position="24"/>
        <end position="149"/>
    </location>
</feature>
<keyword evidence="3" id="KW-1185">Reference proteome</keyword>
<evidence type="ECO:0008006" key="4">
    <source>
        <dbReference type="Google" id="ProtNLM"/>
    </source>
</evidence>
<sequence>MHVYSTLRLLLEVLAFCSYVCRGTRVPNHRLRYIRPFTPTLRTRPVPAHPLTQTISRLCHPQMYQLRARMLDEQLTSLCYPLSQCIQTLPSSWGLRCSIKVKKEIAKGESGYLTITISVPRTHSEHLSEIAERDSPRFVCERKRSTKVK</sequence>
<protein>
    <recommendedName>
        <fullName evidence="4">Secreted protein</fullName>
    </recommendedName>
</protein>
<organism evidence="2 3">
    <name type="scientific">Lineolata rhizophorae</name>
    <dbReference type="NCBI Taxonomy" id="578093"/>
    <lineage>
        <taxon>Eukaryota</taxon>
        <taxon>Fungi</taxon>
        <taxon>Dikarya</taxon>
        <taxon>Ascomycota</taxon>
        <taxon>Pezizomycotina</taxon>
        <taxon>Dothideomycetes</taxon>
        <taxon>Dothideomycetes incertae sedis</taxon>
        <taxon>Lineolatales</taxon>
        <taxon>Lineolataceae</taxon>
        <taxon>Lineolata</taxon>
    </lineage>
</organism>
<reference evidence="2" key="1">
    <citation type="journal article" date="2020" name="Stud. Mycol.">
        <title>101 Dothideomycetes genomes: a test case for predicting lifestyles and emergence of pathogens.</title>
        <authorList>
            <person name="Haridas S."/>
            <person name="Albert R."/>
            <person name="Binder M."/>
            <person name="Bloem J."/>
            <person name="Labutti K."/>
            <person name="Salamov A."/>
            <person name="Andreopoulos B."/>
            <person name="Baker S."/>
            <person name="Barry K."/>
            <person name="Bills G."/>
            <person name="Bluhm B."/>
            <person name="Cannon C."/>
            <person name="Castanera R."/>
            <person name="Culley D."/>
            <person name="Daum C."/>
            <person name="Ezra D."/>
            <person name="Gonzalez J."/>
            <person name="Henrissat B."/>
            <person name="Kuo A."/>
            <person name="Liang C."/>
            <person name="Lipzen A."/>
            <person name="Lutzoni F."/>
            <person name="Magnuson J."/>
            <person name="Mondo S."/>
            <person name="Nolan M."/>
            <person name="Ohm R."/>
            <person name="Pangilinan J."/>
            <person name="Park H.-J."/>
            <person name="Ramirez L."/>
            <person name="Alfaro M."/>
            <person name="Sun H."/>
            <person name="Tritt A."/>
            <person name="Yoshinaga Y."/>
            <person name="Zwiers L.-H."/>
            <person name="Turgeon B."/>
            <person name="Goodwin S."/>
            <person name="Spatafora J."/>
            <person name="Crous P."/>
            <person name="Grigoriev I."/>
        </authorList>
    </citation>
    <scope>NUCLEOTIDE SEQUENCE</scope>
    <source>
        <strain evidence="2">ATCC 16933</strain>
    </source>
</reference>
<dbReference type="AlphaFoldDB" id="A0A6A6NMI3"/>
<evidence type="ECO:0000256" key="1">
    <source>
        <dbReference type="SAM" id="SignalP"/>
    </source>
</evidence>